<name>A0A0F9EX17_9ZZZZ</name>
<comment type="caution">
    <text evidence="2">The sequence shown here is derived from an EMBL/GenBank/DDBJ whole genome shotgun (WGS) entry which is preliminary data.</text>
</comment>
<dbReference type="AlphaFoldDB" id="A0A0F9EX17"/>
<proteinExistence type="predicted"/>
<reference evidence="2" key="1">
    <citation type="journal article" date="2015" name="Nature">
        <title>Complex archaea that bridge the gap between prokaryotes and eukaryotes.</title>
        <authorList>
            <person name="Spang A."/>
            <person name="Saw J.H."/>
            <person name="Jorgensen S.L."/>
            <person name="Zaremba-Niedzwiedzka K."/>
            <person name="Martijn J."/>
            <person name="Lind A.E."/>
            <person name="van Eijk R."/>
            <person name="Schleper C."/>
            <person name="Guy L."/>
            <person name="Ettema T.J."/>
        </authorList>
    </citation>
    <scope>NUCLEOTIDE SEQUENCE</scope>
</reference>
<accession>A0A0F9EX17</accession>
<gene>
    <name evidence="2" type="ORF">LCGC14_2314810</name>
</gene>
<keyword evidence="1" id="KW-0175">Coiled coil</keyword>
<sequence>MPDDEAALERAFLVFEASDAWSGTPDDDGWDDPRHSFAAGYAAGRAGMEVTLEEVRGTLAEAMRAELQRRIREAEQRLIRAQTAFDSIDRAQHYMIRLTKNICLVTFTYGNMVIRCYR</sequence>
<evidence type="ECO:0000313" key="2">
    <source>
        <dbReference type="EMBL" id="KKL49505.1"/>
    </source>
</evidence>
<evidence type="ECO:0000256" key="1">
    <source>
        <dbReference type="SAM" id="Coils"/>
    </source>
</evidence>
<feature type="coiled-coil region" evidence="1">
    <location>
        <begin position="57"/>
        <end position="84"/>
    </location>
</feature>
<organism evidence="2">
    <name type="scientific">marine sediment metagenome</name>
    <dbReference type="NCBI Taxonomy" id="412755"/>
    <lineage>
        <taxon>unclassified sequences</taxon>
        <taxon>metagenomes</taxon>
        <taxon>ecological metagenomes</taxon>
    </lineage>
</organism>
<dbReference type="EMBL" id="LAZR01032933">
    <property type="protein sequence ID" value="KKL49505.1"/>
    <property type="molecule type" value="Genomic_DNA"/>
</dbReference>
<protein>
    <submittedName>
        <fullName evidence="2">Uncharacterized protein</fullName>
    </submittedName>
</protein>